<evidence type="ECO:0000313" key="3">
    <source>
        <dbReference type="EMBL" id="MBB6091640.1"/>
    </source>
</evidence>
<comment type="caution">
    <text evidence="3">The sequence shown here is derived from an EMBL/GenBank/DDBJ whole genome shotgun (WGS) entry which is preliminary data.</text>
</comment>
<gene>
    <name evidence="3" type="ORF">HNQ60_000486</name>
</gene>
<name>A0A841HH34_9GAMM</name>
<dbReference type="NCBIfam" id="TIGR02595">
    <property type="entry name" value="PEP_CTERM"/>
    <property type="match status" value="1"/>
</dbReference>
<dbReference type="Pfam" id="PF07589">
    <property type="entry name" value="PEP-CTERM"/>
    <property type="match status" value="1"/>
</dbReference>
<organism evidence="3 4">
    <name type="scientific">Povalibacter uvarum</name>
    <dbReference type="NCBI Taxonomy" id="732238"/>
    <lineage>
        <taxon>Bacteria</taxon>
        <taxon>Pseudomonadati</taxon>
        <taxon>Pseudomonadota</taxon>
        <taxon>Gammaproteobacteria</taxon>
        <taxon>Steroidobacterales</taxon>
        <taxon>Steroidobacteraceae</taxon>
        <taxon>Povalibacter</taxon>
    </lineage>
</organism>
<keyword evidence="4" id="KW-1185">Reference proteome</keyword>
<keyword evidence="1" id="KW-0732">Signal</keyword>
<proteinExistence type="predicted"/>
<sequence>MLRSGLLVALVGFASFSEAAIVRFDVQFGVNTSPGAPTNWTGSGAVPTTITGSWFMDSEAFDAANYTMGQLTPTSAQTLTRYSVDGIGVSGVTFLADGAPLWSGNLADGLLRGDQTSTFYDAALGVVDGGRSFSLGHARSGPAFDAAAFQALTDPVSALLLSFTSLNVGLLTGEWGRLALSQVSFTASSVPEPGTLALLGLGVAGIMLGRSRRKARE</sequence>
<protein>
    <recommendedName>
        <fullName evidence="2">Ice-binding protein C-terminal domain-containing protein</fullName>
    </recommendedName>
</protein>
<evidence type="ECO:0000259" key="2">
    <source>
        <dbReference type="Pfam" id="PF07589"/>
    </source>
</evidence>
<feature type="signal peptide" evidence="1">
    <location>
        <begin position="1"/>
        <end position="19"/>
    </location>
</feature>
<feature type="domain" description="Ice-binding protein C-terminal" evidence="2">
    <location>
        <begin position="189"/>
        <end position="213"/>
    </location>
</feature>
<evidence type="ECO:0000313" key="4">
    <source>
        <dbReference type="Proteomes" id="UP000588068"/>
    </source>
</evidence>
<feature type="chain" id="PRO_5032452325" description="Ice-binding protein C-terminal domain-containing protein" evidence="1">
    <location>
        <begin position="20"/>
        <end position="217"/>
    </location>
</feature>
<dbReference type="RefSeq" id="WP_184329429.1">
    <property type="nucleotide sequence ID" value="NZ_JACHHZ010000001.1"/>
</dbReference>
<reference evidence="3 4" key="1">
    <citation type="submission" date="2020-08" db="EMBL/GenBank/DDBJ databases">
        <title>Genomic Encyclopedia of Type Strains, Phase IV (KMG-IV): sequencing the most valuable type-strain genomes for metagenomic binning, comparative biology and taxonomic classification.</title>
        <authorList>
            <person name="Goeker M."/>
        </authorList>
    </citation>
    <scope>NUCLEOTIDE SEQUENCE [LARGE SCALE GENOMIC DNA]</scope>
    <source>
        <strain evidence="3 4">DSM 26723</strain>
    </source>
</reference>
<dbReference type="EMBL" id="JACHHZ010000001">
    <property type="protein sequence ID" value="MBB6091640.1"/>
    <property type="molecule type" value="Genomic_DNA"/>
</dbReference>
<dbReference type="AlphaFoldDB" id="A0A841HH34"/>
<dbReference type="Proteomes" id="UP000588068">
    <property type="component" value="Unassembled WGS sequence"/>
</dbReference>
<evidence type="ECO:0000256" key="1">
    <source>
        <dbReference type="SAM" id="SignalP"/>
    </source>
</evidence>
<dbReference type="InterPro" id="IPR013424">
    <property type="entry name" value="Ice-binding_C"/>
</dbReference>
<accession>A0A841HH34</accession>